<keyword evidence="2" id="KW-1185">Reference proteome</keyword>
<dbReference type="EMBL" id="JARIHO010000140">
    <property type="protein sequence ID" value="KAJ7301253.1"/>
    <property type="molecule type" value="Genomic_DNA"/>
</dbReference>
<sequence>MSLGGSTGAADAVVEVRGSEVALKVENCSAETEDALVKHLQESEADGKKVQINLEVDNKSPSLPGAGLTRSLELATRTQVGWLPEPLPLPFVACSCSLSCFVRELRRINTHCFLYLARNTSNRAQIKKNRLSNDGCTQRFVGAAVRSQVPQFEERKHRFPIIVLRNHKRESTVEEDEYFGRFHGVLGLFETEVGFIGITCSDEADEEGAEIAGTC</sequence>
<gene>
    <name evidence="1" type="ORF">DFH08DRAFT_827732</name>
</gene>
<name>A0AAD6YXI9_9AGAR</name>
<organism evidence="1 2">
    <name type="scientific">Mycena albidolilacea</name>
    <dbReference type="NCBI Taxonomy" id="1033008"/>
    <lineage>
        <taxon>Eukaryota</taxon>
        <taxon>Fungi</taxon>
        <taxon>Dikarya</taxon>
        <taxon>Basidiomycota</taxon>
        <taxon>Agaricomycotina</taxon>
        <taxon>Agaricomycetes</taxon>
        <taxon>Agaricomycetidae</taxon>
        <taxon>Agaricales</taxon>
        <taxon>Marasmiineae</taxon>
        <taxon>Mycenaceae</taxon>
        <taxon>Mycena</taxon>
    </lineage>
</organism>
<evidence type="ECO:0000313" key="2">
    <source>
        <dbReference type="Proteomes" id="UP001218218"/>
    </source>
</evidence>
<comment type="caution">
    <text evidence="1">The sequence shown here is derived from an EMBL/GenBank/DDBJ whole genome shotgun (WGS) entry which is preliminary data.</text>
</comment>
<dbReference type="AlphaFoldDB" id="A0AAD6YXI9"/>
<reference evidence="1" key="1">
    <citation type="submission" date="2023-03" db="EMBL/GenBank/DDBJ databases">
        <title>Massive genome expansion in bonnet fungi (Mycena s.s.) driven by repeated elements and novel gene families across ecological guilds.</title>
        <authorList>
            <consortium name="Lawrence Berkeley National Laboratory"/>
            <person name="Harder C.B."/>
            <person name="Miyauchi S."/>
            <person name="Viragh M."/>
            <person name="Kuo A."/>
            <person name="Thoen E."/>
            <person name="Andreopoulos B."/>
            <person name="Lu D."/>
            <person name="Skrede I."/>
            <person name="Drula E."/>
            <person name="Henrissat B."/>
            <person name="Morin E."/>
            <person name="Kohler A."/>
            <person name="Barry K."/>
            <person name="LaButti K."/>
            <person name="Morin E."/>
            <person name="Salamov A."/>
            <person name="Lipzen A."/>
            <person name="Mereny Z."/>
            <person name="Hegedus B."/>
            <person name="Baldrian P."/>
            <person name="Stursova M."/>
            <person name="Weitz H."/>
            <person name="Taylor A."/>
            <person name="Grigoriev I.V."/>
            <person name="Nagy L.G."/>
            <person name="Martin F."/>
            <person name="Kauserud H."/>
        </authorList>
    </citation>
    <scope>NUCLEOTIDE SEQUENCE</scope>
    <source>
        <strain evidence="1">CBHHK002</strain>
    </source>
</reference>
<accession>A0AAD6YXI9</accession>
<evidence type="ECO:0000313" key="1">
    <source>
        <dbReference type="EMBL" id="KAJ7301253.1"/>
    </source>
</evidence>
<dbReference type="Proteomes" id="UP001218218">
    <property type="component" value="Unassembled WGS sequence"/>
</dbReference>
<proteinExistence type="predicted"/>
<protein>
    <submittedName>
        <fullName evidence="1">Uncharacterized protein</fullName>
    </submittedName>
</protein>